<evidence type="ECO:0000256" key="5">
    <source>
        <dbReference type="SAM" id="MobiDB-lite"/>
    </source>
</evidence>
<feature type="compositionally biased region" description="Polar residues" evidence="5">
    <location>
        <begin position="523"/>
        <end position="541"/>
    </location>
</feature>
<feature type="region of interest" description="Disordered" evidence="5">
    <location>
        <begin position="518"/>
        <end position="556"/>
    </location>
</feature>
<dbReference type="InterPro" id="IPR036259">
    <property type="entry name" value="MFS_trans_sf"/>
</dbReference>
<evidence type="ECO:0000256" key="2">
    <source>
        <dbReference type="ARBA" id="ARBA00022692"/>
    </source>
</evidence>
<sequence length="556" mass="60446">MNQHDVCKLVELAGVSKCTRFGCLPPTDESSEQPCGQNSFLLVAFQFRAFRTVPIRLGVRATCSGVASPPHLHSLSSVKPLMYKTALYAHANGGNEKVVLRESEPAFALRESEKPPSSSPDQDLYLNLPVFVSRAQHEANALVNYATEVAMIVFCQTSTSVGKGHLPLNSGKLSAMLVIETGTLSSGKPATMPRIEARAFSLGKPAAMPGIETGTLSSGKPATIPRIKARILSSGKPEEVPLHKTRTGTTSSPPPAVLRVKPETLSLALYVLYPYLTLHLRELGINVEETAIMSAVTPIVAIVMPPLAGMVADRIGNFKKEEVKTWNPLDAVQQNLHRTNNKSEGWHNRFQLLVLWILLSIFSSLGGGAALLLLLVPVGRITFTYPEKLIMDLSCHENSYLQLSLPDTLPCSHLMLTNSRETYGKPALKRTQTSAQPESLVSTRVINNNTVPTPVAPKAKFEYTTLHYTISKILSNTSTPKEFTSGPSPQSFLRITPESSSGKPLIFLEVHPRVRIKKYPKSFSGNTPKPSLVNTPRSSSENPPPSHKPFSGNPPG</sequence>
<reference evidence="8" key="1">
    <citation type="submission" date="2020-11" db="EMBL/GenBank/DDBJ databases">
        <authorList>
            <person name="Tran Van P."/>
        </authorList>
    </citation>
    <scope>NUCLEOTIDE SEQUENCE</scope>
</reference>
<dbReference type="AlphaFoldDB" id="A0A7R9J0T7"/>
<evidence type="ECO:0000259" key="7">
    <source>
        <dbReference type="Pfam" id="PF12832"/>
    </source>
</evidence>
<dbReference type="EMBL" id="OE180104">
    <property type="protein sequence ID" value="CAD7570548.1"/>
    <property type="molecule type" value="Genomic_DNA"/>
</dbReference>
<dbReference type="Gene3D" id="1.20.1250.20">
    <property type="entry name" value="MFS general substrate transporter like domains"/>
    <property type="match status" value="1"/>
</dbReference>
<protein>
    <submittedName>
        <fullName evidence="8">(California timema) hypothetical protein</fullName>
    </submittedName>
</protein>
<evidence type="ECO:0000256" key="1">
    <source>
        <dbReference type="ARBA" id="ARBA00004141"/>
    </source>
</evidence>
<comment type="subcellular location">
    <subcellularLocation>
        <location evidence="1">Membrane</location>
        <topology evidence="1">Multi-pass membrane protein</topology>
    </subcellularLocation>
</comment>
<dbReference type="GO" id="GO:0016020">
    <property type="term" value="C:membrane"/>
    <property type="evidence" value="ECO:0007669"/>
    <property type="project" value="UniProtKB-SubCell"/>
</dbReference>
<dbReference type="Pfam" id="PF12832">
    <property type="entry name" value="MFS_1_like"/>
    <property type="match status" value="1"/>
</dbReference>
<accession>A0A7R9J0T7</accession>
<feature type="region of interest" description="Disordered" evidence="5">
    <location>
        <begin position="237"/>
        <end position="256"/>
    </location>
</feature>
<feature type="transmembrane region" description="Helical" evidence="6">
    <location>
        <begin position="352"/>
        <end position="376"/>
    </location>
</feature>
<feature type="region of interest" description="Disordered" evidence="5">
    <location>
        <begin position="477"/>
        <end position="497"/>
    </location>
</feature>
<keyword evidence="2 6" id="KW-0812">Transmembrane</keyword>
<feature type="transmembrane region" description="Helical" evidence="6">
    <location>
        <begin position="291"/>
        <end position="312"/>
    </location>
</feature>
<evidence type="ECO:0000256" key="6">
    <source>
        <dbReference type="SAM" id="Phobius"/>
    </source>
</evidence>
<organism evidence="8">
    <name type="scientific">Timema californicum</name>
    <name type="common">California timema</name>
    <name type="synonym">Walking stick</name>
    <dbReference type="NCBI Taxonomy" id="61474"/>
    <lineage>
        <taxon>Eukaryota</taxon>
        <taxon>Metazoa</taxon>
        <taxon>Ecdysozoa</taxon>
        <taxon>Arthropoda</taxon>
        <taxon>Hexapoda</taxon>
        <taxon>Insecta</taxon>
        <taxon>Pterygota</taxon>
        <taxon>Neoptera</taxon>
        <taxon>Polyneoptera</taxon>
        <taxon>Phasmatodea</taxon>
        <taxon>Timematodea</taxon>
        <taxon>Timematoidea</taxon>
        <taxon>Timematidae</taxon>
        <taxon>Timema</taxon>
    </lineage>
</organism>
<feature type="domain" description="Major facilitator superfamily associated" evidence="7">
    <location>
        <begin position="271"/>
        <end position="320"/>
    </location>
</feature>
<dbReference type="SUPFAM" id="SSF103473">
    <property type="entry name" value="MFS general substrate transporter"/>
    <property type="match status" value="1"/>
</dbReference>
<keyword evidence="3 6" id="KW-1133">Transmembrane helix</keyword>
<gene>
    <name evidence="8" type="ORF">TCMB3V08_LOCUS3250</name>
</gene>
<dbReference type="InterPro" id="IPR024989">
    <property type="entry name" value="MFS_assoc_dom"/>
</dbReference>
<evidence type="ECO:0000313" key="8">
    <source>
        <dbReference type="EMBL" id="CAD7570548.1"/>
    </source>
</evidence>
<proteinExistence type="predicted"/>
<evidence type="ECO:0000256" key="4">
    <source>
        <dbReference type="ARBA" id="ARBA00023136"/>
    </source>
</evidence>
<name>A0A7R9J0T7_TIMCA</name>
<feature type="compositionally biased region" description="Pro residues" evidence="5">
    <location>
        <begin position="542"/>
        <end position="556"/>
    </location>
</feature>
<keyword evidence="4 6" id="KW-0472">Membrane</keyword>
<evidence type="ECO:0000256" key="3">
    <source>
        <dbReference type="ARBA" id="ARBA00022989"/>
    </source>
</evidence>